<evidence type="ECO:0000256" key="4">
    <source>
        <dbReference type="ARBA" id="ARBA00022525"/>
    </source>
</evidence>
<dbReference type="PANTHER" id="PTHR42792:SF1">
    <property type="entry name" value="FLAGELLAR HOOK-ASSOCIATED PROTEIN 3"/>
    <property type="match status" value="1"/>
</dbReference>
<evidence type="ECO:0000313" key="9">
    <source>
        <dbReference type="Proteomes" id="UP000501466"/>
    </source>
</evidence>
<sequence>MRVSTSQFQYQGMSAINKHQQEILNIQEKMSTGKRINKPSDDPVGMNQVHSLKTMMSKIDQFKNNGDFAKSQLSLEETQISNGVEAIQRARELSIQMANGTYNESDRKAAAAEVGQLVLELKNIMNSSNPERELLFAGNSVTADAAFVPDANNAANGTNYVAYIGSANSDISGTPIDAQANYGARFIQVSFDTDNTINPDDQGDPSRVRITDNGAQMFNIPGITTQFNGGSTGAVAFATQPDPNILNVMIEFQSYLQNGEAPPSTIAEDFDLGLRHISQNLAEIGGRQNRIESQENAGSSFKLALEERRMNIEEMDVVQGITDFTLRQNALQMAQQVFAKVQDMSLFNYIR</sequence>
<dbReference type="GO" id="GO:0005198">
    <property type="term" value="F:structural molecule activity"/>
    <property type="evidence" value="ECO:0007669"/>
    <property type="project" value="InterPro"/>
</dbReference>
<keyword evidence="8" id="KW-0966">Cell projection</keyword>
<dbReference type="GO" id="GO:0005576">
    <property type="term" value="C:extracellular region"/>
    <property type="evidence" value="ECO:0007669"/>
    <property type="project" value="UniProtKB-SubCell"/>
</dbReference>
<dbReference type="NCBIfam" id="TIGR02550">
    <property type="entry name" value="flagell_flgL"/>
    <property type="match status" value="1"/>
</dbReference>
<gene>
    <name evidence="8" type="primary">flgL</name>
    <name evidence="8" type="ORF">THMIRHAT_08210</name>
</gene>
<dbReference type="Gene3D" id="1.20.1330.10">
    <property type="entry name" value="f41 fragment of flagellin, N-terminal domain"/>
    <property type="match status" value="1"/>
</dbReference>
<feature type="domain" description="Flagellin N-terminal" evidence="6">
    <location>
        <begin position="3"/>
        <end position="139"/>
    </location>
</feature>
<dbReference type="AlphaFoldDB" id="A0A6F8PLW4"/>
<dbReference type="EMBL" id="AP021888">
    <property type="protein sequence ID" value="BBP43075.1"/>
    <property type="molecule type" value="Genomic_DNA"/>
</dbReference>
<keyword evidence="4" id="KW-0964">Secreted</keyword>
<dbReference type="InterPro" id="IPR001492">
    <property type="entry name" value="Flagellin"/>
</dbReference>
<evidence type="ECO:0000256" key="1">
    <source>
        <dbReference type="ARBA" id="ARBA00004365"/>
    </source>
</evidence>
<dbReference type="Pfam" id="PF00669">
    <property type="entry name" value="Flagellin_N"/>
    <property type="match status" value="1"/>
</dbReference>
<accession>A0A6F8PLW4</accession>
<evidence type="ECO:0000256" key="3">
    <source>
        <dbReference type="ARBA" id="ARBA00005709"/>
    </source>
</evidence>
<comment type="subcellular location">
    <subcellularLocation>
        <location evidence="1">Bacterial flagellum</location>
    </subcellularLocation>
    <subcellularLocation>
        <location evidence="2">Secreted</location>
    </subcellularLocation>
</comment>
<protein>
    <submittedName>
        <fullName evidence="8">Flagellar hook-filament junction protein FlgL</fullName>
    </submittedName>
</protein>
<dbReference type="PANTHER" id="PTHR42792">
    <property type="entry name" value="FLAGELLIN"/>
    <property type="match status" value="1"/>
</dbReference>
<keyword evidence="5" id="KW-0975">Bacterial flagellum</keyword>
<dbReference type="InterPro" id="IPR001029">
    <property type="entry name" value="Flagellin_N"/>
</dbReference>
<evidence type="ECO:0000256" key="5">
    <source>
        <dbReference type="ARBA" id="ARBA00023143"/>
    </source>
</evidence>
<keyword evidence="9" id="KW-1185">Reference proteome</keyword>
<dbReference type="Proteomes" id="UP000501466">
    <property type="component" value="Chromosome"/>
</dbReference>
<dbReference type="Pfam" id="PF00700">
    <property type="entry name" value="Flagellin_C"/>
    <property type="match status" value="1"/>
</dbReference>
<evidence type="ECO:0000259" key="6">
    <source>
        <dbReference type="Pfam" id="PF00669"/>
    </source>
</evidence>
<name>A0A6F8PLW4_9GAMM</name>
<reference evidence="9" key="1">
    <citation type="submission" date="2019-11" db="EMBL/GenBank/DDBJ databases">
        <title>Isolation and characterization of two novel species in the genus Thiomicrorhabdus.</title>
        <authorList>
            <person name="Mochizuki J."/>
            <person name="Kojima H."/>
            <person name="Fukui M."/>
        </authorList>
    </citation>
    <scope>NUCLEOTIDE SEQUENCE [LARGE SCALE GENOMIC DNA]</scope>
    <source>
        <strain evidence="9">AkT22</strain>
    </source>
</reference>
<proteinExistence type="inferred from homology"/>
<evidence type="ECO:0000256" key="2">
    <source>
        <dbReference type="ARBA" id="ARBA00004613"/>
    </source>
</evidence>
<keyword evidence="8" id="KW-0969">Cilium</keyword>
<dbReference type="GO" id="GO:0071973">
    <property type="term" value="P:bacterial-type flagellum-dependent cell motility"/>
    <property type="evidence" value="ECO:0007669"/>
    <property type="project" value="InterPro"/>
</dbReference>
<dbReference type="KEGG" id="tzo:THMIRHAT_08210"/>
<dbReference type="InterPro" id="IPR013384">
    <property type="entry name" value="Flagell_FlgL"/>
</dbReference>
<organism evidence="8 9">
    <name type="scientific">Thiosulfativibrio zosterae</name>
    <dbReference type="NCBI Taxonomy" id="2675053"/>
    <lineage>
        <taxon>Bacteria</taxon>
        <taxon>Pseudomonadati</taxon>
        <taxon>Pseudomonadota</taxon>
        <taxon>Gammaproteobacteria</taxon>
        <taxon>Thiotrichales</taxon>
        <taxon>Piscirickettsiaceae</taxon>
        <taxon>Thiosulfativibrio</taxon>
    </lineage>
</organism>
<dbReference type="InterPro" id="IPR046358">
    <property type="entry name" value="Flagellin_C"/>
</dbReference>
<comment type="similarity">
    <text evidence="3">Belongs to the bacterial flagellin family.</text>
</comment>
<evidence type="ECO:0000259" key="7">
    <source>
        <dbReference type="Pfam" id="PF00700"/>
    </source>
</evidence>
<keyword evidence="8" id="KW-0282">Flagellum</keyword>
<feature type="domain" description="Flagellin C-terminal" evidence="7">
    <location>
        <begin position="275"/>
        <end position="350"/>
    </location>
</feature>
<dbReference type="GO" id="GO:0009424">
    <property type="term" value="C:bacterial-type flagellum hook"/>
    <property type="evidence" value="ECO:0007669"/>
    <property type="project" value="InterPro"/>
</dbReference>
<dbReference type="RefSeq" id="WP_173290909.1">
    <property type="nucleotide sequence ID" value="NZ_AP021888.1"/>
</dbReference>
<evidence type="ECO:0000313" key="8">
    <source>
        <dbReference type="EMBL" id="BBP43075.1"/>
    </source>
</evidence>
<dbReference type="SUPFAM" id="SSF64518">
    <property type="entry name" value="Phase 1 flagellin"/>
    <property type="match status" value="1"/>
</dbReference>